<comment type="caution">
    <text evidence="1">The sequence shown here is derived from an EMBL/GenBank/DDBJ whole genome shotgun (WGS) entry which is preliminary data.</text>
</comment>
<evidence type="ECO:0000313" key="1">
    <source>
        <dbReference type="EMBL" id="KKN59466.1"/>
    </source>
</evidence>
<dbReference type="EMBL" id="LAZR01000725">
    <property type="protein sequence ID" value="KKN59466.1"/>
    <property type="molecule type" value="Genomic_DNA"/>
</dbReference>
<reference evidence="1" key="1">
    <citation type="journal article" date="2015" name="Nature">
        <title>Complex archaea that bridge the gap between prokaryotes and eukaryotes.</title>
        <authorList>
            <person name="Spang A."/>
            <person name="Saw J.H."/>
            <person name="Jorgensen S.L."/>
            <person name="Zaremba-Niedzwiedzka K."/>
            <person name="Martijn J."/>
            <person name="Lind A.E."/>
            <person name="van Eijk R."/>
            <person name="Schleper C."/>
            <person name="Guy L."/>
            <person name="Ettema T.J."/>
        </authorList>
    </citation>
    <scope>NUCLEOTIDE SEQUENCE</scope>
</reference>
<dbReference type="AlphaFoldDB" id="A0A0F9UDZ6"/>
<sequence>MVVTKKMWLDWSYTEKMEEDSLGWVFEEPKRHNGILEVGDIIEPDHDFISFGRLNGKSLSGPDFSMEELFRFIKDGTFQLKDGK</sequence>
<gene>
    <name evidence="1" type="ORF">LCGC14_0541780</name>
</gene>
<accession>A0A0F9UDZ6</accession>
<protein>
    <submittedName>
        <fullName evidence="1">Uncharacterized protein</fullName>
    </submittedName>
</protein>
<proteinExistence type="predicted"/>
<name>A0A0F9UDZ6_9ZZZZ</name>
<organism evidence="1">
    <name type="scientific">marine sediment metagenome</name>
    <dbReference type="NCBI Taxonomy" id="412755"/>
    <lineage>
        <taxon>unclassified sequences</taxon>
        <taxon>metagenomes</taxon>
        <taxon>ecological metagenomes</taxon>
    </lineage>
</organism>